<evidence type="ECO:0000313" key="3">
    <source>
        <dbReference type="WBParaSite" id="ALUE_0001347101-mRNA-1"/>
    </source>
</evidence>
<sequence>MFSQWNPENPDQFLILNINLTAMIFFGPYFEENRFCPLQLPILNVAVSSLIDCTFHLHFHHSTIMLINYLFISLAKKRKILSCDHAKFK</sequence>
<dbReference type="WBParaSite" id="ALUE_0001347101-mRNA-1">
    <property type="protein sequence ID" value="ALUE_0001347101-mRNA-1"/>
    <property type="gene ID" value="ALUE_0001347101"/>
</dbReference>
<keyword evidence="1" id="KW-0472">Membrane</keyword>
<keyword evidence="2" id="KW-1185">Reference proteome</keyword>
<protein>
    <submittedName>
        <fullName evidence="3">Ovule protein</fullName>
    </submittedName>
</protein>
<accession>A0A9J2PV79</accession>
<feature type="transmembrane region" description="Helical" evidence="1">
    <location>
        <begin position="42"/>
        <end position="71"/>
    </location>
</feature>
<name>A0A9J2PV79_ASCLU</name>
<keyword evidence="1" id="KW-1133">Transmembrane helix</keyword>
<feature type="transmembrane region" description="Helical" evidence="1">
    <location>
        <begin position="12"/>
        <end position="30"/>
    </location>
</feature>
<organism evidence="2 3">
    <name type="scientific">Ascaris lumbricoides</name>
    <name type="common">Giant roundworm</name>
    <dbReference type="NCBI Taxonomy" id="6252"/>
    <lineage>
        <taxon>Eukaryota</taxon>
        <taxon>Metazoa</taxon>
        <taxon>Ecdysozoa</taxon>
        <taxon>Nematoda</taxon>
        <taxon>Chromadorea</taxon>
        <taxon>Rhabditida</taxon>
        <taxon>Spirurina</taxon>
        <taxon>Ascaridomorpha</taxon>
        <taxon>Ascaridoidea</taxon>
        <taxon>Ascarididae</taxon>
        <taxon>Ascaris</taxon>
    </lineage>
</organism>
<reference evidence="3" key="1">
    <citation type="submission" date="2023-03" db="UniProtKB">
        <authorList>
            <consortium name="WormBaseParasite"/>
        </authorList>
    </citation>
    <scope>IDENTIFICATION</scope>
</reference>
<dbReference type="AlphaFoldDB" id="A0A9J2PV79"/>
<evidence type="ECO:0000256" key="1">
    <source>
        <dbReference type="SAM" id="Phobius"/>
    </source>
</evidence>
<proteinExistence type="predicted"/>
<evidence type="ECO:0000313" key="2">
    <source>
        <dbReference type="Proteomes" id="UP000036681"/>
    </source>
</evidence>
<keyword evidence="1" id="KW-0812">Transmembrane</keyword>
<dbReference type="Proteomes" id="UP000036681">
    <property type="component" value="Unplaced"/>
</dbReference>